<accession>A0A1K1QXU4</accession>
<dbReference type="PANTHER" id="PTHR48079">
    <property type="entry name" value="PROTEIN YEEZ"/>
    <property type="match status" value="1"/>
</dbReference>
<protein>
    <submittedName>
        <fullName evidence="2">Nucleoside-diphosphate-sugar epimerase</fullName>
    </submittedName>
</protein>
<evidence type="ECO:0000313" key="3">
    <source>
        <dbReference type="Proteomes" id="UP000182248"/>
    </source>
</evidence>
<dbReference type="Gene3D" id="3.40.50.720">
    <property type="entry name" value="NAD(P)-binding Rossmann-like Domain"/>
    <property type="match status" value="1"/>
</dbReference>
<dbReference type="PANTHER" id="PTHR48079:SF6">
    <property type="entry name" value="NAD(P)-BINDING DOMAIN-CONTAINING PROTEIN-RELATED"/>
    <property type="match status" value="1"/>
</dbReference>
<feature type="domain" description="NAD-dependent epimerase/dehydratase" evidence="1">
    <location>
        <begin position="2"/>
        <end position="237"/>
    </location>
</feature>
<evidence type="ECO:0000313" key="2">
    <source>
        <dbReference type="EMBL" id="SFW64435.1"/>
    </source>
</evidence>
<dbReference type="EMBL" id="FPJE01000016">
    <property type="protein sequence ID" value="SFW64435.1"/>
    <property type="molecule type" value="Genomic_DNA"/>
</dbReference>
<reference evidence="2 3" key="1">
    <citation type="submission" date="2016-11" db="EMBL/GenBank/DDBJ databases">
        <authorList>
            <person name="Jaros S."/>
            <person name="Januszkiewicz K."/>
            <person name="Wedrychowicz H."/>
        </authorList>
    </citation>
    <scope>NUCLEOTIDE SEQUENCE [LARGE SCALE GENOMIC DNA]</scope>
    <source>
        <strain evidence="2 3">CGMCC 1.12145</strain>
    </source>
</reference>
<dbReference type="OrthoDB" id="596910at2"/>
<dbReference type="RefSeq" id="WP_072318144.1">
    <property type="nucleotide sequence ID" value="NZ_FPJE01000016.1"/>
</dbReference>
<proteinExistence type="predicted"/>
<dbReference type="SUPFAM" id="SSF51735">
    <property type="entry name" value="NAD(P)-binding Rossmann-fold domains"/>
    <property type="match status" value="1"/>
</dbReference>
<organism evidence="2 3">
    <name type="scientific">Sinomicrobium oceani</name>
    <dbReference type="NCBI Taxonomy" id="1150368"/>
    <lineage>
        <taxon>Bacteria</taxon>
        <taxon>Pseudomonadati</taxon>
        <taxon>Bacteroidota</taxon>
        <taxon>Flavobacteriia</taxon>
        <taxon>Flavobacteriales</taxon>
        <taxon>Flavobacteriaceae</taxon>
        <taxon>Sinomicrobium</taxon>
    </lineage>
</organism>
<sequence length="340" mass="37307">MILVTGGTGLVGSHLLYALARNEDKIRAIYRKGSDVSAVASMFSGSTEDRVRFDAIEWVEADITEVPALSDAFRDVTRVYHAAALISFDPSDYNLLKKINSEGTANVVNQCLVHDVEKLCYVSSVATLGSSIKGALITEDTHWNTESENNVYAITKYGAEMEVWRGSQEGLEVVIVNPGIVLGIPPGKKGWMQGSGRIFREAYGGIRYYTYGVTGYVAVNDVVAAMIALMKSDVKNERFILVGDNLSFKEVLTMASVSVGRGVPEKEAPEWVFAWLWRLDWLRSKLTGKKRKLSKLMAASATVKSPYSNTKIKEELGVEFRPVAETIAVTGKAFLATVTK</sequence>
<evidence type="ECO:0000259" key="1">
    <source>
        <dbReference type="Pfam" id="PF01370"/>
    </source>
</evidence>
<dbReference type="GO" id="GO:0004029">
    <property type="term" value="F:aldehyde dehydrogenase (NAD+) activity"/>
    <property type="evidence" value="ECO:0007669"/>
    <property type="project" value="TreeGrafter"/>
</dbReference>
<dbReference type="STRING" id="1150368.SAMN02927921_02940"/>
<name>A0A1K1QXU4_9FLAO</name>
<dbReference type="InterPro" id="IPR036291">
    <property type="entry name" value="NAD(P)-bd_dom_sf"/>
</dbReference>
<dbReference type="Pfam" id="PF01370">
    <property type="entry name" value="Epimerase"/>
    <property type="match status" value="1"/>
</dbReference>
<dbReference type="GO" id="GO:0005737">
    <property type="term" value="C:cytoplasm"/>
    <property type="evidence" value="ECO:0007669"/>
    <property type="project" value="TreeGrafter"/>
</dbReference>
<dbReference type="InterPro" id="IPR051783">
    <property type="entry name" value="NAD(P)-dependent_oxidoreduct"/>
</dbReference>
<dbReference type="AlphaFoldDB" id="A0A1K1QXU4"/>
<dbReference type="Proteomes" id="UP000182248">
    <property type="component" value="Unassembled WGS sequence"/>
</dbReference>
<dbReference type="InterPro" id="IPR001509">
    <property type="entry name" value="Epimerase_deHydtase"/>
</dbReference>
<gene>
    <name evidence="2" type="ORF">SAMN02927921_02940</name>
</gene>
<keyword evidence="3" id="KW-1185">Reference proteome</keyword>